<dbReference type="HOGENOM" id="CLU_000604_1_22_9"/>
<dbReference type="InterPro" id="IPR017871">
    <property type="entry name" value="ABC_transporter-like_CS"/>
</dbReference>
<dbReference type="STRING" id="767817.Desgi_0852"/>
<sequence>MSFIRLQNITTPYCLKNITLDIKAGELVVFLGYTGAGKSTLLNVIAGLAGYQGEVYFNQQNMNNIPTEKRDIGYLLQDIYLFPHLNTFNNISFALRATGYPADKITTKVESMLDLLHIGHLKCRYPKDLSGGEKRRVGLARALIREPKILLLDEPLASLDPATAKSIRKEIKTLHSRLNLTTLYVTHDFTEARELADKIGVIANGRLEQIGSVQDIFYQPVIEIKEFIAACGH</sequence>
<evidence type="ECO:0000256" key="1">
    <source>
        <dbReference type="ARBA" id="ARBA00022448"/>
    </source>
</evidence>
<evidence type="ECO:0000256" key="3">
    <source>
        <dbReference type="ARBA" id="ARBA00022496"/>
    </source>
</evidence>
<dbReference type="GO" id="GO:0015408">
    <property type="term" value="F:ABC-type ferric iron transporter activity"/>
    <property type="evidence" value="ECO:0007669"/>
    <property type="project" value="InterPro"/>
</dbReference>
<name>R4KL87_9FIRM</name>
<evidence type="ECO:0000256" key="8">
    <source>
        <dbReference type="ARBA" id="ARBA00023136"/>
    </source>
</evidence>
<keyword evidence="8" id="KW-0472">Membrane</keyword>
<dbReference type="GO" id="GO:0005524">
    <property type="term" value="F:ATP binding"/>
    <property type="evidence" value="ECO:0007669"/>
    <property type="project" value="UniProtKB-KW"/>
</dbReference>
<keyword evidence="5" id="KW-0067">ATP-binding</keyword>
<evidence type="ECO:0000256" key="4">
    <source>
        <dbReference type="ARBA" id="ARBA00022741"/>
    </source>
</evidence>
<keyword evidence="7" id="KW-0406">Ion transport</keyword>
<protein>
    <submittedName>
        <fullName evidence="10">ATPase component of ABC-type sugar transporter</fullName>
    </submittedName>
</protein>
<dbReference type="PANTHER" id="PTHR42781">
    <property type="entry name" value="SPERMIDINE/PUTRESCINE IMPORT ATP-BINDING PROTEIN POTA"/>
    <property type="match status" value="1"/>
</dbReference>
<evidence type="ECO:0000256" key="6">
    <source>
        <dbReference type="ARBA" id="ARBA00023004"/>
    </source>
</evidence>
<dbReference type="InterPro" id="IPR027417">
    <property type="entry name" value="P-loop_NTPase"/>
</dbReference>
<dbReference type="PANTHER" id="PTHR42781:SF4">
    <property type="entry name" value="SPERMIDINE_PUTRESCINE IMPORT ATP-BINDING PROTEIN POTA"/>
    <property type="match status" value="1"/>
</dbReference>
<dbReference type="PROSITE" id="PS00211">
    <property type="entry name" value="ABC_TRANSPORTER_1"/>
    <property type="match status" value="1"/>
</dbReference>
<dbReference type="SUPFAM" id="SSF52540">
    <property type="entry name" value="P-loop containing nucleoside triphosphate hydrolases"/>
    <property type="match status" value="1"/>
</dbReference>
<keyword evidence="4" id="KW-0547">Nucleotide-binding</keyword>
<dbReference type="InterPro" id="IPR003593">
    <property type="entry name" value="AAA+_ATPase"/>
</dbReference>
<feature type="domain" description="ABC transporter" evidence="9">
    <location>
        <begin position="4"/>
        <end position="229"/>
    </location>
</feature>
<gene>
    <name evidence="10" type="ORF">Desgi_0852</name>
</gene>
<dbReference type="Gene3D" id="3.40.50.300">
    <property type="entry name" value="P-loop containing nucleotide triphosphate hydrolases"/>
    <property type="match status" value="1"/>
</dbReference>
<dbReference type="AlphaFoldDB" id="R4KL87"/>
<evidence type="ECO:0000259" key="9">
    <source>
        <dbReference type="PROSITE" id="PS50893"/>
    </source>
</evidence>
<evidence type="ECO:0000313" key="11">
    <source>
        <dbReference type="Proteomes" id="UP000013520"/>
    </source>
</evidence>
<dbReference type="Pfam" id="PF00005">
    <property type="entry name" value="ABC_tran"/>
    <property type="match status" value="1"/>
</dbReference>
<dbReference type="OrthoDB" id="9802264at2"/>
<evidence type="ECO:0000256" key="7">
    <source>
        <dbReference type="ARBA" id="ARBA00023065"/>
    </source>
</evidence>
<dbReference type="SMART" id="SM00382">
    <property type="entry name" value="AAA"/>
    <property type="match status" value="1"/>
</dbReference>
<dbReference type="InterPro" id="IPR015853">
    <property type="entry name" value="ABC_transpr_FbpC"/>
</dbReference>
<accession>R4KL87</accession>
<evidence type="ECO:0000313" key="10">
    <source>
        <dbReference type="EMBL" id="AGL00401.1"/>
    </source>
</evidence>
<dbReference type="GO" id="GO:0016887">
    <property type="term" value="F:ATP hydrolysis activity"/>
    <property type="evidence" value="ECO:0007669"/>
    <property type="project" value="InterPro"/>
</dbReference>
<dbReference type="InterPro" id="IPR050093">
    <property type="entry name" value="ABC_SmlMolc_Importer"/>
</dbReference>
<dbReference type="GO" id="GO:0016020">
    <property type="term" value="C:membrane"/>
    <property type="evidence" value="ECO:0007669"/>
    <property type="project" value="InterPro"/>
</dbReference>
<keyword evidence="10" id="KW-0762">Sugar transport</keyword>
<reference evidence="10 11" key="1">
    <citation type="submission" date="2012-01" db="EMBL/GenBank/DDBJ databases">
        <title>Complete sequence of Desulfotomaculum gibsoniae DSM 7213.</title>
        <authorList>
            <consortium name="US DOE Joint Genome Institute"/>
            <person name="Lucas S."/>
            <person name="Han J."/>
            <person name="Lapidus A."/>
            <person name="Cheng J.-F."/>
            <person name="Goodwin L."/>
            <person name="Pitluck S."/>
            <person name="Peters L."/>
            <person name="Ovchinnikova G."/>
            <person name="Teshima H."/>
            <person name="Detter J.C."/>
            <person name="Han C."/>
            <person name="Tapia R."/>
            <person name="Land M."/>
            <person name="Hauser L."/>
            <person name="Kyrpides N."/>
            <person name="Ivanova N."/>
            <person name="Pagani I."/>
            <person name="Parshina S."/>
            <person name="Plugge C."/>
            <person name="Muyzer G."/>
            <person name="Kuever J."/>
            <person name="Ivanova A."/>
            <person name="Nazina T."/>
            <person name="Klenk H.-P."/>
            <person name="Brambilla E."/>
            <person name="Spring S."/>
            <person name="Stams A.F."/>
            <person name="Woyke T."/>
        </authorList>
    </citation>
    <scope>NUCLEOTIDE SEQUENCE [LARGE SCALE GENOMIC DNA]</scope>
    <source>
        <strain evidence="10 11">DSM 7213</strain>
    </source>
</reference>
<keyword evidence="1" id="KW-0813">Transport</keyword>
<keyword evidence="6" id="KW-0408">Iron</keyword>
<dbReference type="Proteomes" id="UP000013520">
    <property type="component" value="Chromosome"/>
</dbReference>
<dbReference type="PROSITE" id="PS50893">
    <property type="entry name" value="ABC_TRANSPORTER_2"/>
    <property type="match status" value="1"/>
</dbReference>
<keyword evidence="11" id="KW-1185">Reference proteome</keyword>
<keyword evidence="2" id="KW-1003">Cell membrane</keyword>
<dbReference type="CDD" id="cd03259">
    <property type="entry name" value="ABC_Carb_Solutes_like"/>
    <property type="match status" value="1"/>
</dbReference>
<dbReference type="EMBL" id="CP003273">
    <property type="protein sequence ID" value="AGL00401.1"/>
    <property type="molecule type" value="Genomic_DNA"/>
</dbReference>
<organism evidence="10 11">
    <name type="scientific">Desulfoscipio gibsoniae DSM 7213</name>
    <dbReference type="NCBI Taxonomy" id="767817"/>
    <lineage>
        <taxon>Bacteria</taxon>
        <taxon>Bacillati</taxon>
        <taxon>Bacillota</taxon>
        <taxon>Clostridia</taxon>
        <taxon>Eubacteriales</taxon>
        <taxon>Desulfallaceae</taxon>
        <taxon>Desulfoscipio</taxon>
    </lineage>
</organism>
<evidence type="ECO:0000256" key="2">
    <source>
        <dbReference type="ARBA" id="ARBA00022475"/>
    </source>
</evidence>
<proteinExistence type="predicted"/>
<keyword evidence="3" id="KW-0410">Iron transport</keyword>
<evidence type="ECO:0000256" key="5">
    <source>
        <dbReference type="ARBA" id="ARBA00022840"/>
    </source>
</evidence>
<dbReference type="InterPro" id="IPR003439">
    <property type="entry name" value="ABC_transporter-like_ATP-bd"/>
</dbReference>
<dbReference type="eggNOG" id="COG3842">
    <property type="taxonomic scope" value="Bacteria"/>
</dbReference>
<dbReference type="KEGG" id="dgi:Desgi_0852"/>
<dbReference type="RefSeq" id="WP_006521055.1">
    <property type="nucleotide sequence ID" value="NC_021184.1"/>
</dbReference>